<dbReference type="HAMAP" id="MF_00236">
    <property type="entry name" value="TatA_E"/>
    <property type="match status" value="1"/>
</dbReference>
<evidence type="ECO:0000256" key="5">
    <source>
        <dbReference type="ARBA" id="ARBA00022927"/>
    </source>
</evidence>
<protein>
    <recommendedName>
        <fullName evidence="9">Sec-independent protein translocase protein TatA</fullName>
    </recommendedName>
</protein>
<dbReference type="EMBL" id="WWEQ01000007">
    <property type="protein sequence ID" value="MYM18926.1"/>
    <property type="molecule type" value="Genomic_DNA"/>
</dbReference>
<dbReference type="GO" id="GO:0043953">
    <property type="term" value="P:protein transport by the Tat complex"/>
    <property type="evidence" value="ECO:0007669"/>
    <property type="project" value="UniProtKB-UniRule"/>
</dbReference>
<dbReference type="Gene3D" id="1.20.5.3310">
    <property type="match status" value="1"/>
</dbReference>
<comment type="function">
    <text evidence="9">Part of the twin-arginine translocation (Tat) system that transports large folded proteins containing a characteristic twin-arginine motif in their signal peptide across membranes. TatA could form the protein-conducting channel of the Tat system.</text>
</comment>
<keyword evidence="6 9" id="KW-1133">Transmembrane helix</keyword>
<evidence type="ECO:0000256" key="10">
    <source>
        <dbReference type="SAM" id="MobiDB-lite"/>
    </source>
</evidence>
<feature type="compositionally biased region" description="Basic and acidic residues" evidence="10">
    <location>
        <begin position="38"/>
        <end position="52"/>
    </location>
</feature>
<dbReference type="InterPro" id="IPR003369">
    <property type="entry name" value="TatA/B/E"/>
</dbReference>
<evidence type="ECO:0000256" key="8">
    <source>
        <dbReference type="ARBA" id="ARBA00023136"/>
    </source>
</evidence>
<evidence type="ECO:0000256" key="3">
    <source>
        <dbReference type="ARBA" id="ARBA00022475"/>
    </source>
</evidence>
<accession>A0A6N9H561</accession>
<comment type="caution">
    <text evidence="11">The sequence shown here is derived from an EMBL/GenBank/DDBJ whole genome shotgun (WGS) entry which is preliminary data.</text>
</comment>
<dbReference type="GO" id="GO:0033281">
    <property type="term" value="C:TAT protein transport complex"/>
    <property type="evidence" value="ECO:0007669"/>
    <property type="project" value="UniProtKB-UniRule"/>
</dbReference>
<evidence type="ECO:0000256" key="4">
    <source>
        <dbReference type="ARBA" id="ARBA00022692"/>
    </source>
</evidence>
<dbReference type="AlphaFoldDB" id="A0A6N9H561"/>
<keyword evidence="12" id="KW-1185">Reference proteome</keyword>
<evidence type="ECO:0000313" key="12">
    <source>
        <dbReference type="Proteomes" id="UP000469215"/>
    </source>
</evidence>
<feature type="compositionally biased region" description="Low complexity" evidence="10">
    <location>
        <begin position="55"/>
        <end position="72"/>
    </location>
</feature>
<dbReference type="PANTHER" id="PTHR42982">
    <property type="entry name" value="SEC-INDEPENDENT PROTEIN TRANSLOCASE PROTEIN TATA"/>
    <property type="match status" value="1"/>
</dbReference>
<keyword evidence="2 9" id="KW-0813">Transport</keyword>
<evidence type="ECO:0000256" key="6">
    <source>
        <dbReference type="ARBA" id="ARBA00022989"/>
    </source>
</evidence>
<keyword evidence="3 9" id="KW-1003">Cell membrane</keyword>
<proteinExistence type="inferred from homology"/>
<dbReference type="NCBIfam" id="TIGR01411">
    <property type="entry name" value="tatAE"/>
    <property type="match status" value="1"/>
</dbReference>
<evidence type="ECO:0000256" key="7">
    <source>
        <dbReference type="ARBA" id="ARBA00023010"/>
    </source>
</evidence>
<comment type="subunit">
    <text evidence="9">The Tat system comprises two distinct complexes: a TatABC complex, containing multiple copies of TatA, TatB and TatC subunits, and a separate TatA complex, containing only TatA subunits. Substrates initially bind to the TatABC complex, which probably triggers association of the separate TatA complex to form the active translocon.</text>
</comment>
<sequence length="87" mass="9183">MHVMIVVLVIVLIFGAAKLPSVAKNLGKSMKVFKDEVKDMRSDDADAKRSAEITDAPPAAPASAPQADPAAEAARRADVQGSEQRNP</sequence>
<keyword evidence="7 9" id="KW-0811">Translocation</keyword>
<feature type="region of interest" description="Disordered" evidence="10">
    <location>
        <begin position="38"/>
        <end position="87"/>
    </location>
</feature>
<evidence type="ECO:0000256" key="9">
    <source>
        <dbReference type="HAMAP-Rule" id="MF_00236"/>
    </source>
</evidence>
<comment type="subcellular location">
    <subcellularLocation>
        <location evidence="1 9">Cell membrane</location>
        <topology evidence="1 9">Single-pass membrane protein</topology>
    </subcellularLocation>
</comment>
<keyword evidence="5 9" id="KW-0653">Protein transport</keyword>
<dbReference type="InterPro" id="IPR006312">
    <property type="entry name" value="TatA/E"/>
</dbReference>
<evidence type="ECO:0000256" key="2">
    <source>
        <dbReference type="ARBA" id="ARBA00022448"/>
    </source>
</evidence>
<dbReference type="Pfam" id="PF02416">
    <property type="entry name" value="TatA_B_E"/>
    <property type="match status" value="1"/>
</dbReference>
<dbReference type="PANTHER" id="PTHR42982:SF8">
    <property type="entry name" value="SEC-INDEPENDENT PROTEIN TRANSLOCASE PROTEIN TATA"/>
    <property type="match status" value="1"/>
</dbReference>
<organism evidence="11 12">
    <name type="scientific">Brevibacterium rongguiense</name>
    <dbReference type="NCBI Taxonomy" id="2695267"/>
    <lineage>
        <taxon>Bacteria</taxon>
        <taxon>Bacillati</taxon>
        <taxon>Actinomycetota</taxon>
        <taxon>Actinomycetes</taxon>
        <taxon>Micrococcales</taxon>
        <taxon>Brevibacteriaceae</taxon>
        <taxon>Brevibacterium</taxon>
    </lineage>
</organism>
<evidence type="ECO:0000256" key="1">
    <source>
        <dbReference type="ARBA" id="ARBA00004162"/>
    </source>
</evidence>
<keyword evidence="4 9" id="KW-0812">Transmembrane</keyword>
<gene>
    <name evidence="9 11" type="primary">tatA</name>
    <name evidence="11" type="ORF">GSY69_02750</name>
</gene>
<comment type="similarity">
    <text evidence="9">Belongs to the TatA/E family.</text>
</comment>
<reference evidence="11 12" key="1">
    <citation type="submission" date="2020-01" db="EMBL/GenBank/DDBJ databases">
        <authorList>
            <person name="Deng T."/>
        </authorList>
    </citation>
    <scope>NUCLEOTIDE SEQUENCE [LARGE SCALE GENOMIC DNA]</scope>
    <source>
        <strain evidence="11 12">5221</strain>
    </source>
</reference>
<name>A0A6N9H561_9MICO</name>
<dbReference type="GO" id="GO:0008320">
    <property type="term" value="F:protein transmembrane transporter activity"/>
    <property type="evidence" value="ECO:0007669"/>
    <property type="project" value="UniProtKB-UniRule"/>
</dbReference>
<evidence type="ECO:0000313" key="11">
    <source>
        <dbReference type="EMBL" id="MYM18926.1"/>
    </source>
</evidence>
<keyword evidence="8 9" id="KW-0472">Membrane</keyword>
<dbReference type="Proteomes" id="UP000469215">
    <property type="component" value="Unassembled WGS sequence"/>
</dbReference>